<accession>M3AQ96</accession>
<dbReference type="InterPro" id="IPR027417">
    <property type="entry name" value="P-loop_NTPase"/>
</dbReference>
<dbReference type="Gene3D" id="3.40.850.10">
    <property type="entry name" value="Kinesin motor domain"/>
    <property type="match status" value="1"/>
</dbReference>
<dbReference type="GO" id="GO:0007018">
    <property type="term" value="P:microtubule-based movement"/>
    <property type="evidence" value="ECO:0007669"/>
    <property type="project" value="InterPro"/>
</dbReference>
<evidence type="ECO:0000313" key="3">
    <source>
        <dbReference type="Proteomes" id="UP000016932"/>
    </source>
</evidence>
<evidence type="ECO:0000259" key="1">
    <source>
        <dbReference type="SMART" id="SM00129"/>
    </source>
</evidence>
<proteinExistence type="predicted"/>
<feature type="domain" description="Kinesin motor" evidence="1">
    <location>
        <begin position="7"/>
        <end position="267"/>
    </location>
</feature>
<dbReference type="PANTHER" id="PTHR24115">
    <property type="entry name" value="KINESIN-RELATED"/>
    <property type="match status" value="1"/>
</dbReference>
<dbReference type="Pfam" id="PF00225">
    <property type="entry name" value="Kinesin"/>
    <property type="match status" value="2"/>
</dbReference>
<dbReference type="Proteomes" id="UP000016932">
    <property type="component" value="Unassembled WGS sequence"/>
</dbReference>
<dbReference type="GO" id="GO:0005524">
    <property type="term" value="F:ATP binding"/>
    <property type="evidence" value="ECO:0007669"/>
    <property type="project" value="InterPro"/>
</dbReference>
<evidence type="ECO:0000313" key="2">
    <source>
        <dbReference type="EMBL" id="EME79253.1"/>
    </source>
</evidence>
<dbReference type="VEuPathDB" id="FungiDB:MYCFIDRAFT_177884"/>
<dbReference type="GO" id="GO:0005819">
    <property type="term" value="C:spindle"/>
    <property type="evidence" value="ECO:0007669"/>
    <property type="project" value="TreeGrafter"/>
</dbReference>
<dbReference type="GeneID" id="19333855"/>
<dbReference type="PANTHER" id="PTHR24115:SF0">
    <property type="entry name" value="FI21273P1-RELATED"/>
    <property type="match status" value="1"/>
</dbReference>
<dbReference type="InterPro" id="IPR001752">
    <property type="entry name" value="Kinesin_motor_dom"/>
</dbReference>
<dbReference type="GO" id="GO:0003777">
    <property type="term" value="F:microtubule motor activity"/>
    <property type="evidence" value="ECO:0007669"/>
    <property type="project" value="InterPro"/>
</dbReference>
<organism evidence="2 3">
    <name type="scientific">Pseudocercospora fijiensis (strain CIRAD86)</name>
    <name type="common">Black leaf streak disease fungus</name>
    <name type="synonym">Mycosphaerella fijiensis</name>
    <dbReference type="NCBI Taxonomy" id="383855"/>
    <lineage>
        <taxon>Eukaryota</taxon>
        <taxon>Fungi</taxon>
        <taxon>Dikarya</taxon>
        <taxon>Ascomycota</taxon>
        <taxon>Pezizomycotina</taxon>
        <taxon>Dothideomycetes</taxon>
        <taxon>Dothideomycetidae</taxon>
        <taxon>Mycosphaerellales</taxon>
        <taxon>Mycosphaerellaceae</taxon>
        <taxon>Pseudocercospora</taxon>
    </lineage>
</organism>
<protein>
    <recommendedName>
        <fullName evidence="1">Kinesin motor domain-containing protein</fullName>
    </recommendedName>
</protein>
<dbReference type="PRINTS" id="PR00380">
    <property type="entry name" value="KINESINHEAVY"/>
</dbReference>
<keyword evidence="3" id="KW-1185">Reference proteome</keyword>
<dbReference type="Gene3D" id="1.20.58.980">
    <property type="match status" value="1"/>
</dbReference>
<dbReference type="KEGG" id="pfj:MYCFIDRAFT_177884"/>
<dbReference type="GO" id="GO:0005874">
    <property type="term" value="C:microtubule"/>
    <property type="evidence" value="ECO:0007669"/>
    <property type="project" value="TreeGrafter"/>
</dbReference>
<dbReference type="RefSeq" id="XP_007930022.1">
    <property type="nucleotide sequence ID" value="XM_007931831.1"/>
</dbReference>
<dbReference type="HOGENOM" id="CLU_001485_2_0_1"/>
<reference evidence="2 3" key="1">
    <citation type="journal article" date="2012" name="PLoS Pathog.">
        <title>Diverse lifestyles and strategies of plant pathogenesis encoded in the genomes of eighteen Dothideomycetes fungi.</title>
        <authorList>
            <person name="Ohm R.A."/>
            <person name="Feau N."/>
            <person name="Henrissat B."/>
            <person name="Schoch C.L."/>
            <person name="Horwitz B.A."/>
            <person name="Barry K.W."/>
            <person name="Condon B.J."/>
            <person name="Copeland A.C."/>
            <person name="Dhillon B."/>
            <person name="Glaser F."/>
            <person name="Hesse C.N."/>
            <person name="Kosti I."/>
            <person name="LaButti K."/>
            <person name="Lindquist E.A."/>
            <person name="Lucas S."/>
            <person name="Salamov A.A."/>
            <person name="Bradshaw R.E."/>
            <person name="Ciuffetti L."/>
            <person name="Hamelin R.C."/>
            <person name="Kema G.H.J."/>
            <person name="Lawrence C."/>
            <person name="Scott J.A."/>
            <person name="Spatafora J.W."/>
            <person name="Turgeon B.G."/>
            <person name="de Wit P.J.G.M."/>
            <person name="Zhong S."/>
            <person name="Goodwin S.B."/>
            <person name="Grigoriev I.V."/>
        </authorList>
    </citation>
    <scope>NUCLEOTIDE SEQUENCE [LARGE SCALE GENOMIC DNA]</scope>
    <source>
        <strain evidence="2 3">CIRAD86</strain>
    </source>
</reference>
<dbReference type="STRING" id="383855.M3AQ96"/>
<dbReference type="EMBL" id="KB446562">
    <property type="protein sequence ID" value="EME79253.1"/>
    <property type="molecule type" value="Genomic_DNA"/>
</dbReference>
<dbReference type="GO" id="GO:0008017">
    <property type="term" value="F:microtubule binding"/>
    <property type="evidence" value="ECO:0007669"/>
    <property type="project" value="InterPro"/>
</dbReference>
<dbReference type="SMART" id="SM00129">
    <property type="entry name" value="KISc"/>
    <property type="match status" value="1"/>
</dbReference>
<sequence length="312" mass="34810">MLEEELATGFPSAIFPRLLEDEARILDVHDLYAEKPGHSYKYEHRIDIYTEVVAPLVKFAEHGGIGTLFAYGQTGSGKTYTISQIQELVAKTLLDKKMQEVRITIFDLAGNIAYDLLNAQKRFSILEDEFGNTVLAGGTEHTKQQYTVAQHQRSKVMLHPDLTVSSAFASHNPGAFFISSTSLVRKPLEILQNMINVSLSALKDCIRGKAEGKAFIPVRRSMLTKVLKHVFESQGERECETAVIACVNPCLADVGASRNALRYHDAEFQDERPSLYEKKVDHWTILGGIALRQGRFTARAILVREARGGSQE</sequence>
<dbReference type="InterPro" id="IPR036961">
    <property type="entry name" value="Kinesin_motor_dom_sf"/>
</dbReference>
<dbReference type="InterPro" id="IPR027640">
    <property type="entry name" value="Kinesin-like_fam"/>
</dbReference>
<gene>
    <name evidence="2" type="ORF">MYCFIDRAFT_177884</name>
</gene>
<dbReference type="OrthoDB" id="3176171at2759"/>
<dbReference type="AlphaFoldDB" id="M3AQ96"/>
<dbReference type="GO" id="GO:0005871">
    <property type="term" value="C:kinesin complex"/>
    <property type="evidence" value="ECO:0007669"/>
    <property type="project" value="TreeGrafter"/>
</dbReference>
<dbReference type="SUPFAM" id="SSF52540">
    <property type="entry name" value="P-loop containing nucleoside triphosphate hydrolases"/>
    <property type="match status" value="1"/>
</dbReference>
<dbReference type="GO" id="GO:0016887">
    <property type="term" value="F:ATP hydrolysis activity"/>
    <property type="evidence" value="ECO:0007669"/>
    <property type="project" value="TreeGrafter"/>
</dbReference>
<name>M3AQ96_PSEFD</name>
<dbReference type="eggNOG" id="KOG0246">
    <property type="taxonomic scope" value="Eukaryota"/>
</dbReference>